<dbReference type="EMBL" id="AP022853">
    <property type="protein sequence ID" value="BCB26091.1"/>
    <property type="molecule type" value="Genomic_DNA"/>
</dbReference>
<keyword evidence="2" id="KW-1185">Reference proteome</keyword>
<organism evidence="1 2">
    <name type="scientific">Sulfurimicrobium lacus</name>
    <dbReference type="NCBI Taxonomy" id="2715678"/>
    <lineage>
        <taxon>Bacteria</taxon>
        <taxon>Pseudomonadati</taxon>
        <taxon>Pseudomonadota</taxon>
        <taxon>Betaproteobacteria</taxon>
        <taxon>Nitrosomonadales</taxon>
        <taxon>Sulfuricellaceae</taxon>
        <taxon>Sulfurimicrobium</taxon>
    </lineage>
</organism>
<name>A0A6F8VAC2_9PROT</name>
<evidence type="ECO:0000313" key="2">
    <source>
        <dbReference type="Proteomes" id="UP000502260"/>
    </source>
</evidence>
<gene>
    <name evidence="1" type="ORF">SKTS_09770</name>
</gene>
<dbReference type="KEGG" id="slac:SKTS_09770"/>
<accession>A0A6F8VAC2</accession>
<evidence type="ECO:0000313" key="1">
    <source>
        <dbReference type="EMBL" id="BCB26091.1"/>
    </source>
</evidence>
<protein>
    <submittedName>
        <fullName evidence="1">Uncharacterized protein</fullName>
    </submittedName>
</protein>
<proteinExistence type="predicted"/>
<dbReference type="Proteomes" id="UP000502260">
    <property type="component" value="Chromosome"/>
</dbReference>
<dbReference type="AlphaFoldDB" id="A0A6F8VAC2"/>
<sequence length="67" mass="7341">MTVATDVLDELTLTVLLVSLTVTDAVLPTETVIELGETLMARAALAYARVNSQAKKPSNRGLWLWRI</sequence>
<reference evidence="2" key="1">
    <citation type="submission" date="2020-03" db="EMBL/GenBank/DDBJ databases">
        <title>Complete genome sequence of sulfur-oxidizing bacterium skT11.</title>
        <authorList>
            <person name="Kanda M."/>
            <person name="Kojima H."/>
            <person name="Fukui M."/>
        </authorList>
    </citation>
    <scope>NUCLEOTIDE SEQUENCE [LARGE SCALE GENOMIC DNA]</scope>
    <source>
        <strain evidence="2">skT11</strain>
    </source>
</reference>